<dbReference type="Proteomes" id="UP000838878">
    <property type="component" value="Chromosome 3"/>
</dbReference>
<dbReference type="SUPFAM" id="SSF103506">
    <property type="entry name" value="Mitochondrial carrier"/>
    <property type="match status" value="1"/>
</dbReference>
<evidence type="ECO:0000256" key="8">
    <source>
        <dbReference type="ARBA" id="ARBA00023128"/>
    </source>
</evidence>
<dbReference type="InterPro" id="IPR052465">
    <property type="entry name" value="Mito_NAD+_Carrier"/>
</dbReference>
<keyword evidence="5" id="KW-0677">Repeat</keyword>
<organism evidence="13 14">
    <name type="scientific">Brenthis ino</name>
    <name type="common">lesser marbled fritillary</name>
    <dbReference type="NCBI Taxonomy" id="405034"/>
    <lineage>
        <taxon>Eukaryota</taxon>
        <taxon>Metazoa</taxon>
        <taxon>Ecdysozoa</taxon>
        <taxon>Arthropoda</taxon>
        <taxon>Hexapoda</taxon>
        <taxon>Insecta</taxon>
        <taxon>Pterygota</taxon>
        <taxon>Neoptera</taxon>
        <taxon>Endopterygota</taxon>
        <taxon>Lepidoptera</taxon>
        <taxon>Glossata</taxon>
        <taxon>Ditrysia</taxon>
        <taxon>Papilionoidea</taxon>
        <taxon>Nymphalidae</taxon>
        <taxon>Heliconiinae</taxon>
        <taxon>Argynnini</taxon>
        <taxon>Brenthis</taxon>
    </lineage>
</organism>
<dbReference type="PANTHER" id="PTHR46131">
    <property type="entry name" value="SD08549P"/>
    <property type="match status" value="1"/>
</dbReference>
<dbReference type="EMBL" id="OV170223">
    <property type="protein sequence ID" value="CAH0722835.1"/>
    <property type="molecule type" value="Genomic_DNA"/>
</dbReference>
<dbReference type="GO" id="GO:0005743">
    <property type="term" value="C:mitochondrial inner membrane"/>
    <property type="evidence" value="ECO:0007669"/>
    <property type="project" value="UniProtKB-SubCell"/>
</dbReference>
<evidence type="ECO:0000256" key="11">
    <source>
        <dbReference type="RuleBase" id="RU000488"/>
    </source>
</evidence>
<evidence type="ECO:0000256" key="5">
    <source>
        <dbReference type="ARBA" id="ARBA00022737"/>
    </source>
</evidence>
<dbReference type="Pfam" id="PF00153">
    <property type="entry name" value="Mito_carr"/>
    <property type="match status" value="2"/>
</dbReference>
<evidence type="ECO:0000256" key="3">
    <source>
        <dbReference type="ARBA" id="ARBA00022448"/>
    </source>
</evidence>
<dbReference type="InterPro" id="IPR023395">
    <property type="entry name" value="MCP_dom_sf"/>
</dbReference>
<keyword evidence="8" id="KW-0496">Mitochondrion</keyword>
<evidence type="ECO:0000313" key="13">
    <source>
        <dbReference type="EMBL" id="CAH0722835.1"/>
    </source>
</evidence>
<dbReference type="Gene3D" id="1.50.40.10">
    <property type="entry name" value="Mitochondrial carrier domain"/>
    <property type="match status" value="1"/>
</dbReference>
<dbReference type="PANTHER" id="PTHR46131:SF1">
    <property type="entry name" value="SD08549P"/>
    <property type="match status" value="1"/>
</dbReference>
<evidence type="ECO:0000256" key="6">
    <source>
        <dbReference type="ARBA" id="ARBA00022792"/>
    </source>
</evidence>
<evidence type="ECO:0000259" key="12">
    <source>
        <dbReference type="PROSITE" id="PS50041"/>
    </source>
</evidence>
<feature type="repeat" description="Solcar" evidence="10">
    <location>
        <begin position="98"/>
        <end position="183"/>
    </location>
</feature>
<proteinExistence type="inferred from homology"/>
<dbReference type="PROSITE" id="PS50920">
    <property type="entry name" value="SOLCAR"/>
    <property type="match status" value="2"/>
</dbReference>
<dbReference type="InterPro" id="IPR001304">
    <property type="entry name" value="C-type_lectin-like"/>
</dbReference>
<evidence type="ECO:0000256" key="7">
    <source>
        <dbReference type="ARBA" id="ARBA00022989"/>
    </source>
</evidence>
<keyword evidence="3 11" id="KW-0813">Transport</keyword>
<feature type="domain" description="C-type lectin" evidence="12">
    <location>
        <begin position="305"/>
        <end position="428"/>
    </location>
</feature>
<comment type="subcellular location">
    <subcellularLocation>
        <location evidence="1">Mitochondrion inner membrane</location>
        <topology evidence="1">Multi-pass membrane protein</topology>
    </subcellularLocation>
</comment>
<dbReference type="SUPFAM" id="SSF56436">
    <property type="entry name" value="C-type lectin-like"/>
    <property type="match status" value="2"/>
</dbReference>
<evidence type="ECO:0000256" key="1">
    <source>
        <dbReference type="ARBA" id="ARBA00004448"/>
    </source>
</evidence>
<dbReference type="Gene3D" id="3.10.100.10">
    <property type="entry name" value="Mannose-Binding Protein A, subunit A"/>
    <property type="match status" value="2"/>
</dbReference>
<sequence>MSVPVRTNSCQQHWKEFVCGGGAAFCNILISYPLNKLIFRQMMHGVEATFALNQLQKEGLGYLYRGMLPPLLQRSMSMSLMFGVYDECLQPLLDYKTNPYFAKTVAGMVAGCFEATLLPFERLQTLLIHPKYHQEFKNTAHAASHISRHYGIKEFYRGLVPILLRNGPSNAMFFIIRDEVRERLPKQENMLYDSLQNFIAGATIDQLLELISESKRPKFREDYRYEKAFGVFYKLHSEAVNWYHARMRCEAEGTELFVPESLDEADSIPLLIAPILTKYSGVYVGIHDLYSERTFVTIKGWKLGPNGTCYITHLEPQTWYEAYSTCYSAGGYLAILNSREESQYIRDVFKQVDQHKTPGDFAYLGFSDLFQRYHYRTVLGERLQLNQLDWDFKCPGNLTASEDRCGGFKRSGLLATENCKVPYMFFCEKPASGTFKTRNALRNLPKQQEDYLNIPDFS</sequence>
<keyword evidence="7" id="KW-1133">Transmembrane helix</keyword>
<evidence type="ECO:0000256" key="10">
    <source>
        <dbReference type="PROSITE-ProRule" id="PRU00282"/>
    </source>
</evidence>
<dbReference type="SMART" id="SM00034">
    <property type="entry name" value="CLECT"/>
    <property type="match status" value="1"/>
</dbReference>
<keyword evidence="14" id="KW-1185">Reference proteome</keyword>
<name>A0A8J9YDT2_9NEOP</name>
<reference evidence="13" key="1">
    <citation type="submission" date="2021-12" db="EMBL/GenBank/DDBJ databases">
        <authorList>
            <person name="Martin H S."/>
        </authorList>
    </citation>
    <scope>NUCLEOTIDE SEQUENCE</scope>
</reference>
<dbReference type="OrthoDB" id="7357196at2759"/>
<keyword evidence="9 10" id="KW-0472">Membrane</keyword>
<accession>A0A8J9YDT2</accession>
<dbReference type="Pfam" id="PF00059">
    <property type="entry name" value="Lectin_C"/>
    <property type="match status" value="1"/>
</dbReference>
<evidence type="ECO:0000313" key="14">
    <source>
        <dbReference type="Proteomes" id="UP000838878"/>
    </source>
</evidence>
<dbReference type="InterPro" id="IPR018108">
    <property type="entry name" value="MCP_transmembrane"/>
</dbReference>
<dbReference type="PROSITE" id="PS50041">
    <property type="entry name" value="C_TYPE_LECTIN_2"/>
    <property type="match status" value="1"/>
</dbReference>
<dbReference type="InterPro" id="IPR016186">
    <property type="entry name" value="C-type_lectin-like/link_sf"/>
</dbReference>
<gene>
    <name evidence="13" type="ORF">BINO364_LOCUS8723</name>
</gene>
<keyword evidence="4 10" id="KW-0812">Transmembrane</keyword>
<evidence type="ECO:0000256" key="2">
    <source>
        <dbReference type="ARBA" id="ARBA00006375"/>
    </source>
</evidence>
<protein>
    <recommendedName>
        <fullName evidence="12">C-type lectin domain-containing protein</fullName>
    </recommendedName>
</protein>
<dbReference type="GO" id="GO:0051724">
    <property type="term" value="F:NAD transmembrane transporter activity"/>
    <property type="evidence" value="ECO:0007669"/>
    <property type="project" value="TreeGrafter"/>
</dbReference>
<keyword evidence="6" id="KW-0999">Mitochondrion inner membrane</keyword>
<feature type="non-terminal residue" evidence="13">
    <location>
        <position position="458"/>
    </location>
</feature>
<feature type="repeat" description="Solcar" evidence="10">
    <location>
        <begin position="11"/>
        <end position="91"/>
    </location>
</feature>
<dbReference type="CDD" id="cd00037">
    <property type="entry name" value="CLECT"/>
    <property type="match status" value="2"/>
</dbReference>
<comment type="similarity">
    <text evidence="2 11">Belongs to the mitochondrial carrier (TC 2.A.29) family.</text>
</comment>
<dbReference type="AlphaFoldDB" id="A0A8J9YDT2"/>
<dbReference type="InterPro" id="IPR016187">
    <property type="entry name" value="CTDL_fold"/>
</dbReference>
<evidence type="ECO:0000256" key="9">
    <source>
        <dbReference type="ARBA" id="ARBA00023136"/>
    </source>
</evidence>
<evidence type="ECO:0000256" key="4">
    <source>
        <dbReference type="ARBA" id="ARBA00022692"/>
    </source>
</evidence>